<feature type="signal peptide" evidence="1">
    <location>
        <begin position="1"/>
        <end position="23"/>
    </location>
</feature>
<name>A0ABU7ECE6_9TELE</name>
<proteinExistence type="predicted"/>
<gene>
    <name evidence="2" type="ORF">CHARACLAT_019442</name>
</gene>
<protein>
    <recommendedName>
        <fullName evidence="4">Secreted protein</fullName>
    </recommendedName>
</protein>
<dbReference type="EMBL" id="JAHUTJ010050948">
    <property type="protein sequence ID" value="MED6284461.1"/>
    <property type="molecule type" value="Genomic_DNA"/>
</dbReference>
<accession>A0ABU7ECE6</accession>
<evidence type="ECO:0008006" key="4">
    <source>
        <dbReference type="Google" id="ProtNLM"/>
    </source>
</evidence>
<evidence type="ECO:0000313" key="2">
    <source>
        <dbReference type="EMBL" id="MED6284461.1"/>
    </source>
</evidence>
<keyword evidence="3" id="KW-1185">Reference proteome</keyword>
<organism evidence="2 3">
    <name type="scientific">Characodon lateralis</name>
    <dbReference type="NCBI Taxonomy" id="208331"/>
    <lineage>
        <taxon>Eukaryota</taxon>
        <taxon>Metazoa</taxon>
        <taxon>Chordata</taxon>
        <taxon>Craniata</taxon>
        <taxon>Vertebrata</taxon>
        <taxon>Euteleostomi</taxon>
        <taxon>Actinopterygii</taxon>
        <taxon>Neopterygii</taxon>
        <taxon>Teleostei</taxon>
        <taxon>Neoteleostei</taxon>
        <taxon>Acanthomorphata</taxon>
        <taxon>Ovalentaria</taxon>
        <taxon>Atherinomorphae</taxon>
        <taxon>Cyprinodontiformes</taxon>
        <taxon>Goodeidae</taxon>
        <taxon>Characodon</taxon>
    </lineage>
</organism>
<evidence type="ECO:0000313" key="3">
    <source>
        <dbReference type="Proteomes" id="UP001352852"/>
    </source>
</evidence>
<reference evidence="2 3" key="1">
    <citation type="submission" date="2021-06" db="EMBL/GenBank/DDBJ databases">
        <authorList>
            <person name="Palmer J.M."/>
        </authorList>
    </citation>
    <scope>NUCLEOTIDE SEQUENCE [LARGE SCALE GENOMIC DNA]</scope>
    <source>
        <strain evidence="2 3">CL_MEX2019</strain>
        <tissue evidence="2">Muscle</tissue>
    </source>
</reference>
<feature type="chain" id="PRO_5046984663" description="Secreted protein" evidence="1">
    <location>
        <begin position="24"/>
        <end position="156"/>
    </location>
</feature>
<evidence type="ECO:0000256" key="1">
    <source>
        <dbReference type="SAM" id="SignalP"/>
    </source>
</evidence>
<keyword evidence="1" id="KW-0732">Signal</keyword>
<sequence>MMLRMPWWISLLCVCGLMHVGHQSILDAPNGEALLSLKTLRGAGRFVGKEDTLPLRLVYGNHSQITHDELSTRVKASLGSTQMEHVAQATFQVDAFGKTFILDVELNHSETDYGHSVGTPFQLLSLSFAGHLLSAMLRLEHQAVVQYVNTFFTTAL</sequence>
<dbReference type="Proteomes" id="UP001352852">
    <property type="component" value="Unassembled WGS sequence"/>
</dbReference>
<comment type="caution">
    <text evidence="2">The sequence shown here is derived from an EMBL/GenBank/DDBJ whole genome shotgun (WGS) entry which is preliminary data.</text>
</comment>